<reference evidence="1" key="1">
    <citation type="submission" date="2021-01" db="EMBL/GenBank/DDBJ databases">
        <title>Draft genome of Pantoea agglomerans Eh 335.</title>
        <authorList>
            <person name="Emsley S.A."/>
            <person name="Oline D.K."/>
            <person name="Saw J.H."/>
            <person name="Ushijima B."/>
            <person name="Videau P."/>
            <person name="Koyack M.J."/>
        </authorList>
    </citation>
    <scope>NUCLEOTIDE SEQUENCE</scope>
    <source>
        <strain evidence="1">Eh 335</strain>
    </source>
</reference>
<evidence type="ECO:0000313" key="2">
    <source>
        <dbReference type="Proteomes" id="UP000633731"/>
    </source>
</evidence>
<gene>
    <name evidence="1" type="ORF">JJL49_07410</name>
</gene>
<sequence length="75" mass="8378">MRNLETKKMNASEDALLALLNKACNETRKDGALSVSIRLEAIAIHAQRSEMSAVEIIELLRQEAGRFEATARELH</sequence>
<dbReference type="Proteomes" id="UP000633731">
    <property type="component" value="Unassembled WGS sequence"/>
</dbReference>
<proteinExistence type="predicted"/>
<name>A0ACC5RKA5_ENTAG</name>
<protein>
    <submittedName>
        <fullName evidence="1">DUF2732 domain-containing protein</fullName>
    </submittedName>
</protein>
<keyword evidence="2" id="KW-1185">Reference proteome</keyword>
<dbReference type="EMBL" id="JAEOXF010000003">
    <property type="protein sequence ID" value="MBK4725049.1"/>
    <property type="molecule type" value="Genomic_DNA"/>
</dbReference>
<organism evidence="1 2">
    <name type="scientific">Enterobacter agglomerans</name>
    <name type="common">Erwinia herbicola</name>
    <name type="synonym">Pantoea agglomerans</name>
    <dbReference type="NCBI Taxonomy" id="549"/>
    <lineage>
        <taxon>Bacteria</taxon>
        <taxon>Pseudomonadati</taxon>
        <taxon>Pseudomonadota</taxon>
        <taxon>Gammaproteobacteria</taxon>
        <taxon>Enterobacterales</taxon>
        <taxon>Erwiniaceae</taxon>
        <taxon>Pantoea</taxon>
        <taxon>Pantoea agglomerans group</taxon>
    </lineage>
</organism>
<accession>A0ACC5RKA5</accession>
<comment type="caution">
    <text evidence="1">The sequence shown here is derived from an EMBL/GenBank/DDBJ whole genome shotgun (WGS) entry which is preliminary data.</text>
</comment>
<evidence type="ECO:0000313" key="1">
    <source>
        <dbReference type="EMBL" id="MBK4725049.1"/>
    </source>
</evidence>